<dbReference type="SMART" id="SM00355">
    <property type="entry name" value="ZnF_C2H2"/>
    <property type="match status" value="2"/>
</dbReference>
<dbReference type="InterPro" id="IPR036236">
    <property type="entry name" value="Znf_C2H2_sf"/>
</dbReference>
<gene>
    <name evidence="4" type="ORF">ODALV1_LOCUS19169</name>
</gene>
<dbReference type="InterPro" id="IPR013087">
    <property type="entry name" value="Znf_C2H2_type"/>
</dbReference>
<reference evidence="4 5" key="1">
    <citation type="submission" date="2024-08" db="EMBL/GenBank/DDBJ databases">
        <authorList>
            <person name="Cucini C."/>
            <person name="Frati F."/>
        </authorList>
    </citation>
    <scope>NUCLEOTIDE SEQUENCE [LARGE SCALE GENOMIC DNA]</scope>
</reference>
<dbReference type="Proteomes" id="UP001642540">
    <property type="component" value="Unassembled WGS sequence"/>
</dbReference>
<dbReference type="PROSITE" id="PS50157">
    <property type="entry name" value="ZINC_FINGER_C2H2_2"/>
    <property type="match status" value="1"/>
</dbReference>
<comment type="caution">
    <text evidence="4">The sequence shown here is derived from an EMBL/GenBank/DDBJ whole genome shotgun (WGS) entry which is preliminary data.</text>
</comment>
<keyword evidence="1" id="KW-0479">Metal-binding</keyword>
<evidence type="ECO:0000313" key="5">
    <source>
        <dbReference type="Proteomes" id="UP001642540"/>
    </source>
</evidence>
<feature type="compositionally biased region" description="Basic residues" evidence="2">
    <location>
        <begin position="450"/>
        <end position="463"/>
    </location>
</feature>
<name>A0ABP1R5Z2_9HEXA</name>
<keyword evidence="1" id="KW-0863">Zinc-finger</keyword>
<feature type="region of interest" description="Disordered" evidence="2">
    <location>
        <begin position="266"/>
        <end position="286"/>
    </location>
</feature>
<dbReference type="EMBL" id="CAXLJM020000065">
    <property type="protein sequence ID" value="CAL8120992.1"/>
    <property type="molecule type" value="Genomic_DNA"/>
</dbReference>
<accession>A0ABP1R5Z2</accession>
<protein>
    <recommendedName>
        <fullName evidence="3">C2H2-type domain-containing protein</fullName>
    </recommendedName>
</protein>
<feature type="region of interest" description="Disordered" evidence="2">
    <location>
        <begin position="508"/>
        <end position="530"/>
    </location>
</feature>
<feature type="compositionally biased region" description="Basic residues" evidence="2">
    <location>
        <begin position="508"/>
        <end position="519"/>
    </location>
</feature>
<evidence type="ECO:0000256" key="2">
    <source>
        <dbReference type="SAM" id="MobiDB-lite"/>
    </source>
</evidence>
<proteinExistence type="predicted"/>
<evidence type="ECO:0000256" key="1">
    <source>
        <dbReference type="PROSITE-ProRule" id="PRU00042"/>
    </source>
</evidence>
<feature type="compositionally biased region" description="Low complexity" evidence="2">
    <location>
        <begin position="439"/>
        <end position="449"/>
    </location>
</feature>
<keyword evidence="1" id="KW-0862">Zinc</keyword>
<keyword evidence="5" id="KW-1185">Reference proteome</keyword>
<organism evidence="4 5">
    <name type="scientific">Orchesella dallaii</name>
    <dbReference type="NCBI Taxonomy" id="48710"/>
    <lineage>
        <taxon>Eukaryota</taxon>
        <taxon>Metazoa</taxon>
        <taxon>Ecdysozoa</taxon>
        <taxon>Arthropoda</taxon>
        <taxon>Hexapoda</taxon>
        <taxon>Collembola</taxon>
        <taxon>Entomobryomorpha</taxon>
        <taxon>Entomobryoidea</taxon>
        <taxon>Orchesellidae</taxon>
        <taxon>Orchesellinae</taxon>
        <taxon>Orchesella</taxon>
    </lineage>
</organism>
<feature type="region of interest" description="Disordered" evidence="2">
    <location>
        <begin position="430"/>
        <end position="475"/>
    </location>
</feature>
<evidence type="ECO:0000259" key="3">
    <source>
        <dbReference type="PROSITE" id="PS50157"/>
    </source>
</evidence>
<evidence type="ECO:0000313" key="4">
    <source>
        <dbReference type="EMBL" id="CAL8120992.1"/>
    </source>
</evidence>
<sequence length="530" mass="59480">MNPGRARSTSTPSTQRVQDQLRQTTCLLCYTPVNINVNLKNTVSSPEDLERRKWVQNLCNYRGIKLLIPECCSETKFPFCEDCKQRLEQLSFHWENLEVTFNGIESEVADGEIRRMSFANPGMLPTDDELEKEKCSVLRDVLLEGYRIKLRAKRKQRSTMQLQMNDSFPVLSSPGSIPDLRRVSSSSCSSSNMVPQRNMDLRCEEADTTIGTDWRDEDYEEDDVYGNDDDNDNGSCLRISDIRTVSCDSEIDSGNAIGVTIRGSKQKLGGNLDQNDQVGPGESGDDDEIFELAVTHRRMQCGGIEIFRVLGNGNGANATPDSLQCGHCNFTVPDKISYGRNGTPLQQMKAHIRVAHLGENTPDSITTPRNIVPNDQYFGEMHTCDICDRPVRGAKSMLKQHKFFHMNDAERQAAVDAGLKGMYTSKRLANKKYPMPTGKSSMKKAVPSSPKKKAVASTSKKKAVASSSRTRSLPPLDRDEKKYVYKCYNCEKLFPNERSLVVHARRHAPRGSYARKRSGGKSVVKREDHV</sequence>
<dbReference type="PROSITE" id="PS00028">
    <property type="entry name" value="ZINC_FINGER_C2H2_1"/>
    <property type="match status" value="1"/>
</dbReference>
<dbReference type="SUPFAM" id="SSF57667">
    <property type="entry name" value="beta-beta-alpha zinc fingers"/>
    <property type="match status" value="1"/>
</dbReference>
<feature type="domain" description="C2H2-type" evidence="3">
    <location>
        <begin position="485"/>
        <end position="512"/>
    </location>
</feature>